<dbReference type="Gene3D" id="3.30.70.1290">
    <property type="entry name" value="Transposase IS200-like"/>
    <property type="match status" value="1"/>
</dbReference>
<name>A0ABT5FDB9_9GAMM</name>
<evidence type="ECO:0000259" key="1">
    <source>
        <dbReference type="SMART" id="SM01321"/>
    </source>
</evidence>
<sequence length="336" mass="38768">MALARKRQINIEATRFYHCVSRCVRRAYLCGLDPVSGRNYEHRRSWVQNKLLELPNSFAIDVYAFAVMNNHTHSVLYVNHQKAQNWCAQEVLTRWHRLFKGTILTQRYTKNAGRGMSEAELRMVKDTVEVYRSRLMDISWFMRSLNEFVARKANKEDNCTGRFWEGRFKSQALLDEQAVLCCMVYVDLNPHRAGIASSIKTSHYTSIKLRENANRSGSIITKLQCLTEKNISGLAISESSYIQLVSDRIHDFSSEKSSETSSMANVIRDKWYSSTTYFEDLFHGAVGNTESLTRFCKCFGSKRRSNLSNNRKYFGDGSTSFKNPLHLARTELVLQT</sequence>
<feature type="domain" description="Transposase IS200-like" evidence="1">
    <location>
        <begin position="12"/>
        <end position="189"/>
    </location>
</feature>
<gene>
    <name evidence="2" type="ORF">PN838_08785</name>
</gene>
<reference evidence="2 3" key="1">
    <citation type="submission" date="2023-01" db="EMBL/GenBank/DDBJ databases">
        <title>Psychrosphaera sp. nov., isolated from marine algae.</title>
        <authorList>
            <person name="Bayburt H."/>
            <person name="Choi B.J."/>
            <person name="Kim J.M."/>
            <person name="Choi D.G."/>
            <person name="Jeon C.O."/>
        </authorList>
    </citation>
    <scope>NUCLEOTIDE SEQUENCE [LARGE SCALE GENOMIC DNA]</scope>
    <source>
        <strain evidence="2 3">G1-22</strain>
    </source>
</reference>
<dbReference type="RefSeq" id="WP_272180416.1">
    <property type="nucleotide sequence ID" value="NZ_JAQOMS010000002.1"/>
</dbReference>
<dbReference type="PANTHER" id="PTHR34322">
    <property type="entry name" value="TRANSPOSASE, Y1_TNP DOMAIN-CONTAINING"/>
    <property type="match status" value="1"/>
</dbReference>
<protein>
    <submittedName>
        <fullName evidence="2">Transposase</fullName>
    </submittedName>
</protein>
<proteinExistence type="predicted"/>
<dbReference type="InterPro" id="IPR002686">
    <property type="entry name" value="Transposase_17"/>
</dbReference>
<evidence type="ECO:0000313" key="3">
    <source>
        <dbReference type="Proteomes" id="UP001528411"/>
    </source>
</evidence>
<dbReference type="InterPro" id="IPR036515">
    <property type="entry name" value="Transposase_17_sf"/>
</dbReference>
<dbReference type="Proteomes" id="UP001528411">
    <property type="component" value="Unassembled WGS sequence"/>
</dbReference>
<dbReference type="EMBL" id="JAQOMS010000002">
    <property type="protein sequence ID" value="MDC2888853.1"/>
    <property type="molecule type" value="Genomic_DNA"/>
</dbReference>
<keyword evidence="3" id="KW-1185">Reference proteome</keyword>
<organism evidence="2 3">
    <name type="scientific">Psychrosphaera algicola</name>
    <dbReference type="NCBI Taxonomy" id="3023714"/>
    <lineage>
        <taxon>Bacteria</taxon>
        <taxon>Pseudomonadati</taxon>
        <taxon>Pseudomonadota</taxon>
        <taxon>Gammaproteobacteria</taxon>
        <taxon>Alteromonadales</taxon>
        <taxon>Pseudoalteromonadaceae</taxon>
        <taxon>Psychrosphaera</taxon>
    </lineage>
</organism>
<accession>A0ABT5FDB9</accession>
<comment type="caution">
    <text evidence="2">The sequence shown here is derived from an EMBL/GenBank/DDBJ whole genome shotgun (WGS) entry which is preliminary data.</text>
</comment>
<evidence type="ECO:0000313" key="2">
    <source>
        <dbReference type="EMBL" id="MDC2888853.1"/>
    </source>
</evidence>
<dbReference type="SMART" id="SM01321">
    <property type="entry name" value="Y1_Tnp"/>
    <property type="match status" value="1"/>
</dbReference>
<dbReference type="PANTHER" id="PTHR34322:SF2">
    <property type="entry name" value="TRANSPOSASE IS200-LIKE DOMAIN-CONTAINING PROTEIN"/>
    <property type="match status" value="1"/>
</dbReference>
<dbReference type="SUPFAM" id="SSF143422">
    <property type="entry name" value="Transposase IS200-like"/>
    <property type="match status" value="1"/>
</dbReference>